<proteinExistence type="inferred from homology"/>
<dbReference type="GO" id="GO:0070181">
    <property type="term" value="F:small ribosomal subunit rRNA binding"/>
    <property type="evidence" value="ECO:0007669"/>
    <property type="project" value="TreeGrafter"/>
</dbReference>
<dbReference type="OrthoDB" id="9812702at2"/>
<evidence type="ECO:0000256" key="5">
    <source>
        <dbReference type="ARBA" id="ARBA00035294"/>
    </source>
</evidence>
<dbReference type="Pfam" id="PF01250">
    <property type="entry name" value="Ribosomal_S6"/>
    <property type="match status" value="1"/>
</dbReference>
<keyword evidence="9" id="KW-1185">Reference proteome</keyword>
<feature type="region of interest" description="Disordered" evidence="7">
    <location>
        <begin position="100"/>
        <end position="134"/>
    </location>
</feature>
<dbReference type="GO" id="GO:0006412">
    <property type="term" value="P:translation"/>
    <property type="evidence" value="ECO:0007669"/>
    <property type="project" value="UniProtKB-UniRule"/>
</dbReference>
<comment type="function">
    <text evidence="4 6">Binds together with bS18 to 16S ribosomal RNA.</text>
</comment>
<dbReference type="EMBL" id="CBXV010000004">
    <property type="protein sequence ID" value="CDM64940.1"/>
    <property type="molecule type" value="Genomic_DNA"/>
</dbReference>
<dbReference type="GO" id="GO:1990904">
    <property type="term" value="C:ribonucleoprotein complex"/>
    <property type="evidence" value="ECO:0007669"/>
    <property type="project" value="UniProtKB-KW"/>
</dbReference>
<sequence>MAEKRVYEVLFIVDPNTNDEELGRLSESFQQTVTEQGGAVVKVENLGRRTLAYKINHKSEGIYMLLEIEGTGREIAELERRMRVNDAVMRYMTVRVDRERKRAEKLRQRRARKASRRAKPVASAPTEAAEASEA</sequence>
<feature type="compositionally biased region" description="Low complexity" evidence="7">
    <location>
        <begin position="120"/>
        <end position="134"/>
    </location>
</feature>
<reference evidence="8 9" key="1">
    <citation type="submission" date="2013-12" db="EMBL/GenBank/DDBJ databases">
        <authorList>
            <person name="Stott M."/>
        </authorList>
    </citation>
    <scope>NUCLEOTIDE SEQUENCE [LARGE SCALE GENOMIC DNA]</scope>
    <source>
        <strain evidence="8 9">K22</strain>
    </source>
</reference>
<dbReference type="InterPro" id="IPR020814">
    <property type="entry name" value="Ribosomal_S6_plastid/chlpt"/>
</dbReference>
<dbReference type="GO" id="GO:0005840">
    <property type="term" value="C:ribosome"/>
    <property type="evidence" value="ECO:0007669"/>
    <property type="project" value="UniProtKB-KW"/>
</dbReference>
<keyword evidence="6" id="KW-0694">RNA-binding</keyword>
<dbReference type="PANTHER" id="PTHR21011">
    <property type="entry name" value="MITOCHONDRIAL 28S RIBOSOMAL PROTEIN S6"/>
    <property type="match status" value="1"/>
</dbReference>
<dbReference type="GO" id="GO:0005737">
    <property type="term" value="C:cytoplasm"/>
    <property type="evidence" value="ECO:0007669"/>
    <property type="project" value="UniProtKB-ARBA"/>
</dbReference>
<dbReference type="HAMAP" id="MF_00360">
    <property type="entry name" value="Ribosomal_bS6"/>
    <property type="match status" value="1"/>
</dbReference>
<evidence type="ECO:0000256" key="6">
    <source>
        <dbReference type="HAMAP-Rule" id="MF_00360"/>
    </source>
</evidence>
<evidence type="ECO:0000256" key="4">
    <source>
        <dbReference type="ARBA" id="ARBA00035104"/>
    </source>
</evidence>
<dbReference type="GO" id="GO:0003735">
    <property type="term" value="F:structural constituent of ribosome"/>
    <property type="evidence" value="ECO:0007669"/>
    <property type="project" value="InterPro"/>
</dbReference>
<dbReference type="InterPro" id="IPR035980">
    <property type="entry name" value="Ribosomal_bS6_sf"/>
</dbReference>
<dbReference type="SUPFAM" id="SSF54995">
    <property type="entry name" value="Ribosomal protein S6"/>
    <property type="match status" value="1"/>
</dbReference>
<protein>
    <recommendedName>
        <fullName evidence="5 6">Small ribosomal subunit protein bS6</fullName>
    </recommendedName>
</protein>
<reference evidence="8 9" key="2">
    <citation type="submission" date="2015-01" db="EMBL/GenBank/DDBJ databases">
        <title>Complete genome sequence of Pyrinomonas methylaliphatogenes type strain K22T.</title>
        <authorList>
            <person name="Lee K.C.Y."/>
            <person name="Power J.F."/>
            <person name="Dunfield P.F."/>
            <person name="Morgan X.C."/>
            <person name="Huttenhower C."/>
            <person name="Stott M.B."/>
        </authorList>
    </citation>
    <scope>NUCLEOTIDE SEQUENCE [LARGE SCALE GENOMIC DNA]</scope>
    <source>
        <strain evidence="8 9">K22</strain>
    </source>
</reference>
<gene>
    <name evidence="6" type="primary">rpsF</name>
    <name evidence="8" type="ORF">PYK22_00936</name>
</gene>
<evidence type="ECO:0000313" key="9">
    <source>
        <dbReference type="Proteomes" id="UP000031518"/>
    </source>
</evidence>
<dbReference type="InterPro" id="IPR014717">
    <property type="entry name" value="Transl_elong_EF1B/ribsomal_bS6"/>
</dbReference>
<comment type="similarity">
    <text evidence="1 6">Belongs to the bacterial ribosomal protein bS6 family.</text>
</comment>
<accession>A0A0B6WXP0</accession>
<keyword evidence="3 6" id="KW-0687">Ribonucleoprotein</keyword>
<feature type="compositionally biased region" description="Basic residues" evidence="7">
    <location>
        <begin position="107"/>
        <end position="119"/>
    </location>
</feature>
<name>A0A0B6WXP0_9BACT</name>
<dbReference type="AlphaFoldDB" id="A0A0B6WXP0"/>
<evidence type="ECO:0000256" key="3">
    <source>
        <dbReference type="ARBA" id="ARBA00023274"/>
    </source>
</evidence>
<evidence type="ECO:0000256" key="2">
    <source>
        <dbReference type="ARBA" id="ARBA00022980"/>
    </source>
</evidence>
<keyword evidence="2 6" id="KW-0689">Ribosomal protein</keyword>
<keyword evidence="6" id="KW-0699">rRNA-binding</keyword>
<dbReference type="PANTHER" id="PTHR21011:SF1">
    <property type="entry name" value="SMALL RIBOSOMAL SUBUNIT PROTEIN BS6M"/>
    <property type="match status" value="1"/>
</dbReference>
<evidence type="ECO:0000256" key="7">
    <source>
        <dbReference type="SAM" id="MobiDB-lite"/>
    </source>
</evidence>
<dbReference type="InterPro" id="IPR000529">
    <property type="entry name" value="Ribosomal_bS6"/>
</dbReference>
<dbReference type="NCBIfam" id="TIGR00166">
    <property type="entry name" value="S6"/>
    <property type="match status" value="1"/>
</dbReference>
<evidence type="ECO:0000256" key="1">
    <source>
        <dbReference type="ARBA" id="ARBA00009512"/>
    </source>
</evidence>
<dbReference type="STRING" id="454194.PYK22_00936"/>
<dbReference type="RefSeq" id="WP_041974998.1">
    <property type="nucleotide sequence ID" value="NZ_CBXV010000004.1"/>
</dbReference>
<dbReference type="CDD" id="cd00473">
    <property type="entry name" value="bS6"/>
    <property type="match status" value="1"/>
</dbReference>
<evidence type="ECO:0000313" key="8">
    <source>
        <dbReference type="EMBL" id="CDM64940.1"/>
    </source>
</evidence>
<dbReference type="Gene3D" id="3.30.70.60">
    <property type="match status" value="1"/>
</dbReference>
<organism evidence="8 9">
    <name type="scientific">Pyrinomonas methylaliphatogenes</name>
    <dbReference type="NCBI Taxonomy" id="454194"/>
    <lineage>
        <taxon>Bacteria</taxon>
        <taxon>Pseudomonadati</taxon>
        <taxon>Acidobacteriota</taxon>
        <taxon>Blastocatellia</taxon>
        <taxon>Blastocatellales</taxon>
        <taxon>Pyrinomonadaceae</taxon>
        <taxon>Pyrinomonas</taxon>
    </lineage>
</organism>
<dbReference type="Proteomes" id="UP000031518">
    <property type="component" value="Unassembled WGS sequence"/>
</dbReference>